<organism evidence="2 3">
    <name type="scientific">Hibiscus sabdariffa</name>
    <name type="common">roselle</name>
    <dbReference type="NCBI Taxonomy" id="183260"/>
    <lineage>
        <taxon>Eukaryota</taxon>
        <taxon>Viridiplantae</taxon>
        <taxon>Streptophyta</taxon>
        <taxon>Embryophyta</taxon>
        <taxon>Tracheophyta</taxon>
        <taxon>Spermatophyta</taxon>
        <taxon>Magnoliopsida</taxon>
        <taxon>eudicotyledons</taxon>
        <taxon>Gunneridae</taxon>
        <taxon>Pentapetalae</taxon>
        <taxon>rosids</taxon>
        <taxon>malvids</taxon>
        <taxon>Malvales</taxon>
        <taxon>Malvaceae</taxon>
        <taxon>Malvoideae</taxon>
        <taxon>Hibiscus</taxon>
    </lineage>
</organism>
<reference evidence="2 3" key="1">
    <citation type="journal article" date="2024" name="G3 (Bethesda)">
        <title>Genome assembly of Hibiscus sabdariffa L. provides insights into metabolisms of medicinal natural products.</title>
        <authorList>
            <person name="Kim T."/>
        </authorList>
    </citation>
    <scope>NUCLEOTIDE SEQUENCE [LARGE SCALE GENOMIC DNA]</scope>
    <source>
        <strain evidence="2">TK-2024</strain>
        <tissue evidence="2">Old leaves</tissue>
    </source>
</reference>
<sequence>MATCKVPALSICIEDNEQQQQHLEQLAQNEDENINEALFKRASKYGPWLRAGPKGMKSRDNARLKERTNGDTVNLNSCTVENKVTEPDECEGSSKELSNSKSKAKAMSIVDPESILEPRTLNAADIDISKSLELRDLASPLVFSHQKTLPYPIGNINKCLAKNGILEQGELSSPPVYPMIEATLCDNMQAVKNRDQRRIPQKEMKKGETATEIRKKGG</sequence>
<evidence type="ECO:0000313" key="3">
    <source>
        <dbReference type="Proteomes" id="UP001396334"/>
    </source>
</evidence>
<proteinExistence type="predicted"/>
<dbReference type="Proteomes" id="UP001396334">
    <property type="component" value="Unassembled WGS sequence"/>
</dbReference>
<accession>A0ABR2S9W3</accession>
<keyword evidence="3" id="KW-1185">Reference proteome</keyword>
<evidence type="ECO:0000256" key="1">
    <source>
        <dbReference type="SAM" id="MobiDB-lite"/>
    </source>
</evidence>
<feature type="region of interest" description="Disordered" evidence="1">
    <location>
        <begin position="194"/>
        <end position="218"/>
    </location>
</feature>
<gene>
    <name evidence="2" type="ORF">V6N11_011710</name>
</gene>
<comment type="caution">
    <text evidence="2">The sequence shown here is derived from an EMBL/GenBank/DDBJ whole genome shotgun (WGS) entry which is preliminary data.</text>
</comment>
<protein>
    <submittedName>
        <fullName evidence="2">Uncharacterized protein</fullName>
    </submittedName>
</protein>
<evidence type="ECO:0000313" key="2">
    <source>
        <dbReference type="EMBL" id="KAK9021739.1"/>
    </source>
</evidence>
<dbReference type="EMBL" id="JBBPBN010000016">
    <property type="protein sequence ID" value="KAK9021739.1"/>
    <property type="molecule type" value="Genomic_DNA"/>
</dbReference>
<name>A0ABR2S9W3_9ROSI</name>